<keyword evidence="4" id="KW-1185">Reference proteome</keyword>
<dbReference type="GO" id="GO:0006313">
    <property type="term" value="P:DNA transposition"/>
    <property type="evidence" value="ECO:0007669"/>
    <property type="project" value="InterPro"/>
</dbReference>
<dbReference type="Proteomes" id="UP000010473">
    <property type="component" value="Plasmid pSTA7437.01"/>
</dbReference>
<dbReference type="PANTHER" id="PTHR30298">
    <property type="entry name" value="H REPEAT-ASSOCIATED PREDICTED TRANSPOSASE"/>
    <property type="match status" value="1"/>
</dbReference>
<dbReference type="KEGG" id="scs:Sta7437_4752"/>
<evidence type="ECO:0000313" key="4">
    <source>
        <dbReference type="Proteomes" id="UP000010473"/>
    </source>
</evidence>
<dbReference type="HOGENOM" id="CLU_046404_0_1_3"/>
<dbReference type="AlphaFoldDB" id="K9Y1B6"/>
<keyword evidence="3" id="KW-0614">Plasmid</keyword>
<dbReference type="GO" id="GO:0004803">
    <property type="term" value="F:transposase activity"/>
    <property type="evidence" value="ECO:0007669"/>
    <property type="project" value="InterPro"/>
</dbReference>
<dbReference type="InterPro" id="IPR051698">
    <property type="entry name" value="Transposase_11-like"/>
</dbReference>
<accession>K9Y1B6</accession>
<feature type="domain" description="Transposase IS4-like" evidence="1">
    <location>
        <begin position="107"/>
        <end position="344"/>
    </location>
</feature>
<evidence type="ECO:0000259" key="1">
    <source>
        <dbReference type="Pfam" id="PF01609"/>
    </source>
</evidence>
<dbReference type="InterPro" id="IPR032806">
    <property type="entry name" value="YbfD_N"/>
</dbReference>
<feature type="domain" description="H repeat-associated protein N-terminal" evidence="2">
    <location>
        <begin position="10"/>
        <end position="97"/>
    </location>
</feature>
<dbReference type="GO" id="GO:0003677">
    <property type="term" value="F:DNA binding"/>
    <property type="evidence" value="ECO:0007669"/>
    <property type="project" value="InterPro"/>
</dbReference>
<dbReference type="InterPro" id="IPR047647">
    <property type="entry name" value="ISAs1_transpos"/>
</dbReference>
<gene>
    <name evidence="3" type="ordered locus">Sta7437_4752</name>
</gene>
<protein>
    <submittedName>
        <fullName evidence="3">Transposase IS4 family protein</fullName>
    </submittedName>
</protein>
<dbReference type="InterPro" id="IPR002559">
    <property type="entry name" value="Transposase_11"/>
</dbReference>
<dbReference type="PANTHER" id="PTHR30298:SF0">
    <property type="entry name" value="PROTEIN YBFL-RELATED"/>
    <property type="match status" value="1"/>
</dbReference>
<proteinExistence type="predicted"/>
<dbReference type="Pfam" id="PF01609">
    <property type="entry name" value="DDE_Tnp_1"/>
    <property type="match status" value="1"/>
</dbReference>
<dbReference type="EMBL" id="CP003654">
    <property type="protein sequence ID" value="AFZ38191.1"/>
    <property type="molecule type" value="Genomic_DNA"/>
</dbReference>
<dbReference type="OrthoDB" id="582614at2"/>
<name>K9Y1B6_STAC7</name>
<evidence type="ECO:0000259" key="2">
    <source>
        <dbReference type="Pfam" id="PF13808"/>
    </source>
</evidence>
<dbReference type="NCBIfam" id="NF033564">
    <property type="entry name" value="transpos_ISAs1"/>
    <property type="match status" value="1"/>
</dbReference>
<reference evidence="4" key="1">
    <citation type="journal article" date="2013" name="Proc. Natl. Acad. Sci. U.S.A.">
        <title>Improving the coverage of the cyanobacterial phylum using diversity-driven genome sequencing.</title>
        <authorList>
            <person name="Shih P.M."/>
            <person name="Wu D."/>
            <person name="Latifi A."/>
            <person name="Axen S.D."/>
            <person name="Fewer D.P."/>
            <person name="Talla E."/>
            <person name="Calteau A."/>
            <person name="Cai F."/>
            <person name="Tandeau de Marsac N."/>
            <person name="Rippka R."/>
            <person name="Herdman M."/>
            <person name="Sivonen K."/>
            <person name="Coursin T."/>
            <person name="Laurent T."/>
            <person name="Goodwin L."/>
            <person name="Nolan M."/>
            <person name="Davenport K.W."/>
            <person name="Han C.S."/>
            <person name="Rubin E.M."/>
            <person name="Eisen J.A."/>
            <person name="Woyke T."/>
            <person name="Gugger M."/>
            <person name="Kerfeld C.A."/>
        </authorList>
    </citation>
    <scope>NUCLEOTIDE SEQUENCE [LARGE SCALE GENOMIC DNA]</scope>
    <source>
        <strain evidence="4">ATCC 29371 / PCC 7437</strain>
        <plasmid evidence="4">Plasmid pSTA7437.01</plasmid>
    </source>
</reference>
<dbReference type="Pfam" id="PF13808">
    <property type="entry name" value="DDE_Tnp_1_assoc"/>
    <property type="match status" value="1"/>
</dbReference>
<sequence>MKLRPKITLIDHFSKLTDPRIDRTKEHLLIDIVTIAICAMICGADNWVAMETYGQSKQEWLQQFLELPNGIPSHDTFARVFARIDPSEFQQCFRDWVSSIAQLMSAEVVSIDGKTLKHSGSKGIGKKAIHLVNAWASEQRLVLRQCKVDQRSNEITAIPELIKLLELTGCLVTIDAMGTQTEIAQLIQDSGADYCLALKGNHKHLHEEVQQLFALGQAQDWQGIPHSFHRTIEKGHGRTEIRRYWTMATGEFFLDNDKWAGLQSIGLVESVRKIGQETTTSKRYYLNSFASDARLLAHAVRSHWGIENSLHWILDVAFAEDDSPIHSDHAPENLARLRQMALNLLSQEKTAKIGVANKRLKAAWDNDYLAKVLGI</sequence>
<geneLocation type="plasmid" evidence="3 4">
    <name>pSTA7437.01</name>
</geneLocation>
<dbReference type="RefSeq" id="WP_015212095.1">
    <property type="nucleotide sequence ID" value="NC_019765.1"/>
</dbReference>
<dbReference type="PATRIC" id="fig|111780.3.peg.4912"/>
<organism evidence="3 4">
    <name type="scientific">Stanieria cyanosphaera (strain ATCC 29371 / PCC 7437)</name>
    <dbReference type="NCBI Taxonomy" id="111780"/>
    <lineage>
        <taxon>Bacteria</taxon>
        <taxon>Bacillati</taxon>
        <taxon>Cyanobacteriota</taxon>
        <taxon>Cyanophyceae</taxon>
        <taxon>Pleurocapsales</taxon>
        <taxon>Dermocarpellaceae</taxon>
        <taxon>Stanieria</taxon>
    </lineage>
</organism>
<evidence type="ECO:0000313" key="3">
    <source>
        <dbReference type="EMBL" id="AFZ38191.1"/>
    </source>
</evidence>